<dbReference type="InterPro" id="IPR050330">
    <property type="entry name" value="Bact_OuterMem_StrucFunc"/>
</dbReference>
<keyword evidence="3" id="KW-1003">Cell membrane</keyword>
<accession>A0ABT8ECS6</accession>
<evidence type="ECO:0000256" key="7">
    <source>
        <dbReference type="PROSITE-ProRule" id="PRU00473"/>
    </source>
</evidence>
<feature type="region of interest" description="Disordered" evidence="9">
    <location>
        <begin position="61"/>
        <end position="81"/>
    </location>
</feature>
<comment type="similarity">
    <text evidence="2">Belongs to the MotB family.</text>
</comment>
<evidence type="ECO:0000256" key="9">
    <source>
        <dbReference type="SAM" id="MobiDB-lite"/>
    </source>
</evidence>
<proteinExistence type="inferred from homology"/>
<dbReference type="PROSITE" id="PS51123">
    <property type="entry name" value="OMPA_2"/>
    <property type="match status" value="1"/>
</dbReference>
<reference evidence="11" key="1">
    <citation type="submission" date="2023-06" db="EMBL/GenBank/DDBJ databases">
        <title>Draft Genome Sequences of Representative Paenibacillus Polymyxa, Bacillus cereus, Fictibacillus sp., and Brevibacillus agri Strains Isolated from Amazonian Dark Earth.</title>
        <authorList>
            <person name="Pellegrinetti T.A."/>
            <person name="Cunha I.C.M."/>
            <person name="Chaves M.G."/>
            <person name="Freitas A.S."/>
            <person name="Silva A.V.R."/>
            <person name="Tsai S.M."/>
            <person name="Mendes L.W."/>
        </authorList>
    </citation>
    <scope>NUCLEOTIDE SEQUENCE</scope>
    <source>
        <strain evidence="11">CENA-BCM004</strain>
    </source>
</reference>
<evidence type="ECO:0000259" key="10">
    <source>
        <dbReference type="PROSITE" id="PS51123"/>
    </source>
</evidence>
<keyword evidence="8" id="KW-0175">Coiled coil</keyword>
<dbReference type="CDD" id="cd07185">
    <property type="entry name" value="OmpA_C-like"/>
    <property type="match status" value="1"/>
</dbReference>
<dbReference type="SUPFAM" id="SSF103088">
    <property type="entry name" value="OmpA-like"/>
    <property type="match status" value="1"/>
</dbReference>
<dbReference type="NCBIfam" id="NF005831">
    <property type="entry name" value="PRK07734.1"/>
    <property type="match status" value="1"/>
</dbReference>
<dbReference type="EMBL" id="JAUHLN010000006">
    <property type="protein sequence ID" value="MDN4075680.1"/>
    <property type="molecule type" value="Genomic_DNA"/>
</dbReference>
<dbReference type="Gene3D" id="3.30.1330.60">
    <property type="entry name" value="OmpA-like domain"/>
    <property type="match status" value="1"/>
</dbReference>
<evidence type="ECO:0000256" key="6">
    <source>
        <dbReference type="ARBA" id="ARBA00023136"/>
    </source>
</evidence>
<evidence type="ECO:0000256" key="2">
    <source>
        <dbReference type="ARBA" id="ARBA00008914"/>
    </source>
</evidence>
<dbReference type="InterPro" id="IPR006665">
    <property type="entry name" value="OmpA-like"/>
</dbReference>
<evidence type="ECO:0000256" key="1">
    <source>
        <dbReference type="ARBA" id="ARBA00004162"/>
    </source>
</evidence>
<keyword evidence="11" id="KW-0969">Cilium</keyword>
<dbReference type="InterPro" id="IPR025713">
    <property type="entry name" value="MotB-like_N_dom"/>
</dbReference>
<evidence type="ECO:0000256" key="8">
    <source>
        <dbReference type="SAM" id="Coils"/>
    </source>
</evidence>
<sequence length="261" mass="29380">MSVLTRKKKKHDDHVDESWLIPYSDMLTLLLALFIVLFAMSEVDASKFKQMANTFRSQFSGGSGVMEEQSPISPPESTPFPKKENLVQLSIQEKERMEKAKEELESLHKVQKKIDSFIKDKHLSKSLQTKLTENGLLITILDNALFDSGSATVKTDSVSIGRNLSKLLVTNPPRNIIIAGHTDNVPIETSQYKSNWELSAMRAIHFMQIMMKNPDLSPKTLSASGYGEYRPRATNKTAQGKAKNRRVEVLVLPNYSLENAK</sequence>
<feature type="domain" description="OmpA-like" evidence="10">
    <location>
        <begin position="133"/>
        <end position="255"/>
    </location>
</feature>
<dbReference type="Pfam" id="PF13677">
    <property type="entry name" value="MotB_plug"/>
    <property type="match status" value="1"/>
</dbReference>
<dbReference type="Proteomes" id="UP001168694">
    <property type="component" value="Unassembled WGS sequence"/>
</dbReference>
<dbReference type="PANTHER" id="PTHR30329:SF21">
    <property type="entry name" value="LIPOPROTEIN YIAD-RELATED"/>
    <property type="match status" value="1"/>
</dbReference>
<comment type="caution">
    <text evidence="11">The sequence shown here is derived from an EMBL/GenBank/DDBJ whole genome shotgun (WGS) entry which is preliminary data.</text>
</comment>
<keyword evidence="12" id="KW-1185">Reference proteome</keyword>
<keyword evidence="6 7" id="KW-0472">Membrane</keyword>
<evidence type="ECO:0000256" key="5">
    <source>
        <dbReference type="ARBA" id="ARBA00022989"/>
    </source>
</evidence>
<evidence type="ECO:0000313" key="11">
    <source>
        <dbReference type="EMBL" id="MDN4075680.1"/>
    </source>
</evidence>
<keyword evidence="11" id="KW-0282">Flagellum</keyword>
<keyword evidence="4" id="KW-0812">Transmembrane</keyword>
<organism evidence="11 12">
    <name type="scientific">Fictibacillus terranigra</name>
    <dbReference type="NCBI Taxonomy" id="3058424"/>
    <lineage>
        <taxon>Bacteria</taxon>
        <taxon>Bacillati</taxon>
        <taxon>Bacillota</taxon>
        <taxon>Bacilli</taxon>
        <taxon>Bacillales</taxon>
        <taxon>Fictibacillaceae</taxon>
        <taxon>Fictibacillus</taxon>
    </lineage>
</organism>
<feature type="coiled-coil region" evidence="8">
    <location>
        <begin position="83"/>
        <end position="114"/>
    </location>
</feature>
<dbReference type="InterPro" id="IPR036737">
    <property type="entry name" value="OmpA-like_sf"/>
</dbReference>
<evidence type="ECO:0000256" key="3">
    <source>
        <dbReference type="ARBA" id="ARBA00022475"/>
    </source>
</evidence>
<dbReference type="RefSeq" id="WP_290401788.1">
    <property type="nucleotide sequence ID" value="NZ_JAUHLN010000006.1"/>
</dbReference>
<name>A0ABT8ECS6_9BACL</name>
<gene>
    <name evidence="11" type="primary">motB</name>
    <name evidence="11" type="ORF">QYF49_22215</name>
</gene>
<evidence type="ECO:0000313" key="12">
    <source>
        <dbReference type="Proteomes" id="UP001168694"/>
    </source>
</evidence>
<keyword evidence="5" id="KW-1133">Transmembrane helix</keyword>
<comment type="subcellular location">
    <subcellularLocation>
        <location evidence="1">Cell membrane</location>
        <topology evidence="1">Single-pass membrane protein</topology>
    </subcellularLocation>
</comment>
<dbReference type="PANTHER" id="PTHR30329">
    <property type="entry name" value="STATOR ELEMENT OF FLAGELLAR MOTOR COMPLEX"/>
    <property type="match status" value="1"/>
</dbReference>
<protein>
    <submittedName>
        <fullName evidence="11">Flagellar motor protein MotB</fullName>
    </submittedName>
</protein>
<keyword evidence="11" id="KW-0966">Cell projection</keyword>
<dbReference type="Pfam" id="PF00691">
    <property type="entry name" value="OmpA"/>
    <property type="match status" value="1"/>
</dbReference>
<evidence type="ECO:0000256" key="4">
    <source>
        <dbReference type="ARBA" id="ARBA00022692"/>
    </source>
</evidence>